<dbReference type="InterPro" id="IPR051122">
    <property type="entry name" value="SDR_DHRS6-like"/>
</dbReference>
<dbReference type="PANTHER" id="PTHR43477">
    <property type="entry name" value="DIHYDROANTICAPSIN 7-DEHYDROGENASE"/>
    <property type="match status" value="1"/>
</dbReference>
<dbReference type="OrthoDB" id="20590at2"/>
<proteinExistence type="inferred from homology"/>
<evidence type="ECO:0000256" key="2">
    <source>
        <dbReference type="ARBA" id="ARBA00023002"/>
    </source>
</evidence>
<accession>A0A1B2EB41</accession>
<dbReference type="InterPro" id="IPR036291">
    <property type="entry name" value="NAD(P)-bd_dom_sf"/>
</dbReference>
<protein>
    <recommendedName>
        <fullName evidence="4">Short-chain dehydrogenase</fullName>
    </recommendedName>
</protein>
<dbReference type="InterPro" id="IPR020904">
    <property type="entry name" value="Sc_DH/Rdtase_CS"/>
</dbReference>
<evidence type="ECO:0000256" key="1">
    <source>
        <dbReference type="ARBA" id="ARBA00006484"/>
    </source>
</evidence>
<evidence type="ECO:0008006" key="4">
    <source>
        <dbReference type="Google" id="ProtNLM"/>
    </source>
</evidence>
<dbReference type="CDD" id="cd05233">
    <property type="entry name" value="SDR_c"/>
    <property type="match status" value="1"/>
</dbReference>
<dbReference type="Pfam" id="PF13561">
    <property type="entry name" value="adh_short_C2"/>
    <property type="match status" value="1"/>
</dbReference>
<comment type="similarity">
    <text evidence="1">Belongs to the short-chain dehydrogenases/reductases (SDR) family.</text>
</comment>
<dbReference type="GO" id="GO:0016491">
    <property type="term" value="F:oxidoreductase activity"/>
    <property type="evidence" value="ECO:0007669"/>
    <property type="project" value="UniProtKB-KW"/>
</dbReference>
<dbReference type="InterPro" id="IPR002347">
    <property type="entry name" value="SDR_fam"/>
</dbReference>
<dbReference type="KEGG" id="moc:BB934_02195"/>
<dbReference type="RefSeq" id="WP_099508172.1">
    <property type="nucleotide sequence ID" value="NZ_CP016616.1"/>
</dbReference>
<gene>
    <name evidence="3" type="ORF">BB934_02195</name>
</gene>
<dbReference type="PANTHER" id="PTHR43477:SF1">
    <property type="entry name" value="DIHYDROANTICAPSIN 7-DEHYDROGENASE"/>
    <property type="match status" value="1"/>
</dbReference>
<dbReference type="Gene3D" id="3.40.50.720">
    <property type="entry name" value="NAD(P)-binding Rossmann-like Domain"/>
    <property type="match status" value="1"/>
</dbReference>
<name>A0A1B2EB41_9HYPH</name>
<reference evidence="3" key="1">
    <citation type="submission" date="2016-07" db="EMBL/GenBank/DDBJ databases">
        <title>Microvirga ossetica sp. nov. a new species of rhizobia isolated from root nodules of the legume species Vicia alpestris Steven originated from North Ossetia region in the Caucasus.</title>
        <authorList>
            <person name="Safronova V.I."/>
            <person name="Kuznetsova I.G."/>
            <person name="Sazanova A.L."/>
            <person name="Belimov A."/>
            <person name="Andronov E."/>
            <person name="Osledkin Y.S."/>
            <person name="Onishchuk O.P."/>
            <person name="Kurchak O.N."/>
            <person name="Shaposhnikov A.I."/>
            <person name="Willems A."/>
            <person name="Tikhonovich I.A."/>
        </authorList>
    </citation>
    <scope>NUCLEOTIDE SEQUENCE [LARGE SCALE GENOMIC DNA]</scope>
    <source>
        <strain evidence="3">V5/3M</strain>
    </source>
</reference>
<organism evidence="3">
    <name type="scientific">Microvirga ossetica</name>
    <dbReference type="NCBI Taxonomy" id="1882682"/>
    <lineage>
        <taxon>Bacteria</taxon>
        <taxon>Pseudomonadati</taxon>
        <taxon>Pseudomonadota</taxon>
        <taxon>Alphaproteobacteria</taxon>
        <taxon>Hyphomicrobiales</taxon>
        <taxon>Methylobacteriaceae</taxon>
        <taxon>Microvirga</taxon>
    </lineage>
</organism>
<dbReference type="PROSITE" id="PS00061">
    <property type="entry name" value="ADH_SHORT"/>
    <property type="match status" value="1"/>
</dbReference>
<dbReference type="PRINTS" id="PR00081">
    <property type="entry name" value="GDHRDH"/>
</dbReference>
<dbReference type="SUPFAM" id="SSF51735">
    <property type="entry name" value="NAD(P)-binding Rossmann-fold domains"/>
    <property type="match status" value="1"/>
</dbReference>
<dbReference type="AlphaFoldDB" id="A0A1B2EB41"/>
<keyword evidence="2" id="KW-0560">Oxidoreductase</keyword>
<sequence>MTDRAALTFKLPDVVAVSGASSGLGHELCRLLIGVGVQVIGVDIAKAQQDLAPLDGYSHVTGSVSSENTWAEVVTSIKDKSPESVGLVTSAAILDVGTILDVTPADMTRAFDVNVVGTALAIKAIMPLMIERSGGPIVAVASVDATFAEQQLSVYAASKAAVRQLARTIAMDHARQGIRVNVLSPGPMLAGLFKRHLESAADSERFLATRSARQPGGRILEAREVAQAAMFLLSDGASALNGADLIADGGLTTSFDFRTGAEGASV</sequence>
<evidence type="ECO:0000313" key="3">
    <source>
        <dbReference type="EMBL" id="ANY77173.1"/>
    </source>
</evidence>
<dbReference type="EMBL" id="CP016616">
    <property type="protein sequence ID" value="ANY77173.1"/>
    <property type="molecule type" value="Genomic_DNA"/>
</dbReference>